<keyword evidence="11" id="KW-0175">Coiled coil</keyword>
<dbReference type="Gene3D" id="1.10.287.1700">
    <property type="match status" value="1"/>
</dbReference>
<dbReference type="OrthoDB" id="1767518at2"/>
<dbReference type="InterPro" id="IPR053716">
    <property type="entry name" value="Flag_assembly_chemotaxis_eff"/>
</dbReference>
<evidence type="ECO:0000313" key="13">
    <source>
        <dbReference type="Proteomes" id="UP000196053"/>
    </source>
</evidence>
<keyword evidence="8" id="KW-0653">Protein transport</keyword>
<evidence type="ECO:0000256" key="11">
    <source>
        <dbReference type="SAM" id="Coils"/>
    </source>
</evidence>
<dbReference type="GO" id="GO:0071973">
    <property type="term" value="P:bacterial-type flagellum-dependent cell motility"/>
    <property type="evidence" value="ECO:0007669"/>
    <property type="project" value="InterPro"/>
</dbReference>
<comment type="subcellular location">
    <subcellularLocation>
        <location evidence="1">Cell membrane</location>
        <topology evidence="1">Peripheral membrane protein</topology>
        <orientation evidence="1">Cytoplasmic side</orientation>
    </subcellularLocation>
</comment>
<evidence type="ECO:0000256" key="9">
    <source>
        <dbReference type="ARBA" id="ARBA00023136"/>
    </source>
</evidence>
<dbReference type="GO" id="GO:0044781">
    <property type="term" value="P:bacterial-type flagellum organization"/>
    <property type="evidence" value="ECO:0007669"/>
    <property type="project" value="UniProtKB-KW"/>
</dbReference>
<keyword evidence="13" id="KW-1185">Reference proteome</keyword>
<comment type="similarity">
    <text evidence="2">Belongs to the FliJ family.</text>
</comment>
<evidence type="ECO:0000256" key="8">
    <source>
        <dbReference type="ARBA" id="ARBA00022927"/>
    </source>
</evidence>
<evidence type="ECO:0000313" key="12">
    <source>
        <dbReference type="EMBL" id="CUH92391.1"/>
    </source>
</evidence>
<protein>
    <recommendedName>
        <fullName evidence="3">Flagellar FliJ protein</fullName>
    </recommendedName>
</protein>
<evidence type="ECO:0000256" key="1">
    <source>
        <dbReference type="ARBA" id="ARBA00004413"/>
    </source>
</evidence>
<keyword evidence="9" id="KW-0472">Membrane</keyword>
<proteinExistence type="inferred from homology"/>
<keyword evidence="5" id="KW-1003">Cell membrane</keyword>
<keyword evidence="10" id="KW-1006">Bacterial flagellum protein export</keyword>
<dbReference type="Pfam" id="PF02050">
    <property type="entry name" value="FliJ"/>
    <property type="match status" value="1"/>
</dbReference>
<organism evidence="12 13">
    <name type="scientific">Herbinix luporum</name>
    <dbReference type="NCBI Taxonomy" id="1679721"/>
    <lineage>
        <taxon>Bacteria</taxon>
        <taxon>Bacillati</taxon>
        <taxon>Bacillota</taxon>
        <taxon>Clostridia</taxon>
        <taxon>Lachnospirales</taxon>
        <taxon>Lachnospiraceae</taxon>
        <taxon>Herbinix</taxon>
    </lineage>
</organism>
<evidence type="ECO:0000256" key="7">
    <source>
        <dbReference type="ARBA" id="ARBA00022795"/>
    </source>
</evidence>
<dbReference type="GO" id="GO:0005886">
    <property type="term" value="C:plasma membrane"/>
    <property type="evidence" value="ECO:0007669"/>
    <property type="project" value="UniProtKB-SubCell"/>
</dbReference>
<accession>A0A0K8J410</accession>
<dbReference type="GO" id="GO:0015031">
    <property type="term" value="P:protein transport"/>
    <property type="evidence" value="ECO:0007669"/>
    <property type="project" value="UniProtKB-KW"/>
</dbReference>
<dbReference type="GO" id="GO:0009288">
    <property type="term" value="C:bacterial-type flagellum"/>
    <property type="evidence" value="ECO:0007669"/>
    <property type="project" value="InterPro"/>
</dbReference>
<evidence type="ECO:0000256" key="6">
    <source>
        <dbReference type="ARBA" id="ARBA00022500"/>
    </source>
</evidence>
<keyword evidence="4" id="KW-0813">Transport</keyword>
<feature type="coiled-coil region" evidence="11">
    <location>
        <begin position="19"/>
        <end position="53"/>
    </location>
</feature>
<evidence type="ECO:0000256" key="3">
    <source>
        <dbReference type="ARBA" id="ARBA00020392"/>
    </source>
</evidence>
<evidence type="ECO:0000256" key="10">
    <source>
        <dbReference type="ARBA" id="ARBA00023225"/>
    </source>
</evidence>
<dbReference type="Proteomes" id="UP000196053">
    <property type="component" value="Chromosome I"/>
</dbReference>
<keyword evidence="7" id="KW-1005">Bacterial flagellum biogenesis</keyword>
<keyword evidence="6" id="KW-0145">Chemotaxis</keyword>
<name>A0A0K8J410_9FIRM</name>
<reference evidence="13" key="1">
    <citation type="submission" date="2015-09" db="EMBL/GenBank/DDBJ databases">
        <authorList>
            <person name="Wibberg D."/>
        </authorList>
    </citation>
    <scope>NUCLEOTIDE SEQUENCE [LARGE SCALE GENOMIC DNA]</scope>
    <source>
        <strain evidence="13">SD1D</strain>
    </source>
</reference>
<dbReference type="EMBL" id="LN879430">
    <property type="protein sequence ID" value="CUH92391.1"/>
    <property type="molecule type" value="Genomic_DNA"/>
</dbReference>
<dbReference type="AlphaFoldDB" id="A0A0K8J410"/>
<dbReference type="RefSeq" id="WP_058257761.1">
    <property type="nucleotide sequence ID" value="NZ_DUPS01000072.1"/>
</dbReference>
<dbReference type="KEGG" id="hsd:SD1D_0843"/>
<evidence type="ECO:0000256" key="2">
    <source>
        <dbReference type="ARBA" id="ARBA00010004"/>
    </source>
</evidence>
<dbReference type="InterPro" id="IPR012823">
    <property type="entry name" value="Flagell_FliJ"/>
</dbReference>
<dbReference type="GO" id="GO:0006935">
    <property type="term" value="P:chemotaxis"/>
    <property type="evidence" value="ECO:0007669"/>
    <property type="project" value="UniProtKB-KW"/>
</dbReference>
<gene>
    <name evidence="12" type="ORF">SD1D_0843</name>
</gene>
<sequence>MKKFRYSMESILNIKFKLEDQAKLAYAEARNRLSMEEEKLQKMEQKKLFYEEEQRKFSNSKLNLITMKQLSEAIEIMSFNIENQKVVVNAAAKRLEIARIRLNEAMIERKTHEKLKEKAWQEYLMEYEAQEQKEIDERNSFNHRSFLLYEEDR</sequence>
<evidence type="ECO:0000256" key="5">
    <source>
        <dbReference type="ARBA" id="ARBA00022475"/>
    </source>
</evidence>
<evidence type="ECO:0000256" key="4">
    <source>
        <dbReference type="ARBA" id="ARBA00022448"/>
    </source>
</evidence>